<sequence>MLFAGGKAWAAFKIAGLAGDLLTWATNTGRATVATEAHTVASAANTAGQRVNTAAQNENTAAIARNAAARATATTAGTAGAAAQAALGAQTAATAGQVAKAGIVWRGFTGLFGPWGIVLATLLPEIKSIGVAIGETAAKWMGWEKVLKDSEEKIRAQEDATKRMIEAQVRQNQVLQEARDRQFELSKASRGLIANFDELRGKGDSAAEAVGKIGKDFDLSTMPGIRDATAVLDKLLSDGKLTADQFRAAWEKALDGKDLAVFEVEARAALTGTAREVERLAQIMDASLRAAVKRTGVEFEVLRGGVGAASRSAANDIDVIINGLDKLKAEGVDTARVLALQFGKAISTADSEQALEDLRLKIEAVRRTLGDKIADGLLDQAKQKSDALRDSLDNVLPGIQGVREAMRALGVTSDETFKNTAAQSEKAYRTLRESGTASARELAEGFKRYAADAIAANNGIASSTLQTEAAMRGLVISTDGTGRAVIQTAAEAEKAIGRLAGAYDKAGAAAERSGARAVAAIERQAAAVENLTSDGFKANADGSAAGQFNNTLPVNQAYAIVEKLRNGELSAADLGAAQAAVRQAKNAQQWIDNASSVNAGAVSVDARTSTEALLREVQRALATVQAMTNPKDSAGINSTQPGAAPAPRESVRTVNINLPNRRASVRVASQADSDTLASVLRGLETAAGSSS</sequence>
<organism evidence="2 3">
    <name type="scientific">Noviherbaspirillum sedimenti</name>
    <dbReference type="NCBI Taxonomy" id="2320865"/>
    <lineage>
        <taxon>Bacteria</taxon>
        <taxon>Pseudomonadati</taxon>
        <taxon>Pseudomonadota</taxon>
        <taxon>Betaproteobacteria</taxon>
        <taxon>Burkholderiales</taxon>
        <taxon>Oxalobacteraceae</taxon>
        <taxon>Noviherbaspirillum</taxon>
    </lineage>
</organism>
<reference evidence="3" key="1">
    <citation type="submission" date="2018-09" db="EMBL/GenBank/DDBJ databases">
        <authorList>
            <person name="Zhu H."/>
        </authorList>
    </citation>
    <scope>NUCLEOTIDE SEQUENCE [LARGE SCALE GENOMIC DNA]</scope>
    <source>
        <strain evidence="3">K1S02-23</strain>
    </source>
</reference>
<name>A0A3A3FVV5_9BURK</name>
<evidence type="ECO:0000256" key="1">
    <source>
        <dbReference type="SAM" id="MobiDB-lite"/>
    </source>
</evidence>
<evidence type="ECO:0000313" key="3">
    <source>
        <dbReference type="Proteomes" id="UP000266327"/>
    </source>
</evidence>
<feature type="compositionally biased region" description="Polar residues" evidence="1">
    <location>
        <begin position="629"/>
        <end position="641"/>
    </location>
</feature>
<proteinExistence type="predicted"/>
<gene>
    <name evidence="2" type="ORF">D3878_01040</name>
</gene>
<evidence type="ECO:0000313" key="2">
    <source>
        <dbReference type="EMBL" id="RJG00333.1"/>
    </source>
</evidence>
<protein>
    <recommendedName>
        <fullName evidence="4">Bacteriophage tail tape measure N-terminal domain-containing protein</fullName>
    </recommendedName>
</protein>
<evidence type="ECO:0008006" key="4">
    <source>
        <dbReference type="Google" id="ProtNLM"/>
    </source>
</evidence>
<dbReference type="AlphaFoldDB" id="A0A3A3FVV5"/>
<feature type="region of interest" description="Disordered" evidence="1">
    <location>
        <begin position="629"/>
        <end position="650"/>
    </location>
</feature>
<dbReference type="EMBL" id="QYUQ01000002">
    <property type="protein sequence ID" value="RJG00333.1"/>
    <property type="molecule type" value="Genomic_DNA"/>
</dbReference>
<dbReference type="Proteomes" id="UP000266327">
    <property type="component" value="Unassembled WGS sequence"/>
</dbReference>
<accession>A0A3A3FVV5</accession>
<comment type="caution">
    <text evidence="2">The sequence shown here is derived from an EMBL/GenBank/DDBJ whole genome shotgun (WGS) entry which is preliminary data.</text>
</comment>
<keyword evidence="3" id="KW-1185">Reference proteome</keyword>